<name>A0ABW2IMY5_9PROT</name>
<keyword evidence="4" id="KW-1185">Reference proteome</keyword>
<dbReference type="PANTHER" id="PTHR30041:SF8">
    <property type="entry name" value="PROTEIN YFFB"/>
    <property type="match status" value="1"/>
</dbReference>
<dbReference type="PROSITE" id="PS51353">
    <property type="entry name" value="ARSC"/>
    <property type="match status" value="1"/>
</dbReference>
<dbReference type="EMBL" id="JBHTBR010000005">
    <property type="protein sequence ID" value="MFC7292339.1"/>
    <property type="molecule type" value="Genomic_DNA"/>
</dbReference>
<evidence type="ECO:0000313" key="4">
    <source>
        <dbReference type="Proteomes" id="UP001596492"/>
    </source>
</evidence>
<evidence type="ECO:0000256" key="1">
    <source>
        <dbReference type="ARBA" id="ARBA00007198"/>
    </source>
</evidence>
<accession>A0ABW2IMY5</accession>
<dbReference type="PANTHER" id="PTHR30041">
    <property type="entry name" value="ARSENATE REDUCTASE"/>
    <property type="match status" value="1"/>
</dbReference>
<dbReference type="Gene3D" id="3.40.30.10">
    <property type="entry name" value="Glutaredoxin"/>
    <property type="match status" value="1"/>
</dbReference>
<dbReference type="RefSeq" id="WP_382167695.1">
    <property type="nucleotide sequence ID" value="NZ_JBHTBR010000005.1"/>
</dbReference>
<dbReference type="InterPro" id="IPR006504">
    <property type="entry name" value="Tscrpt_reg_Spx/MgsR"/>
</dbReference>
<dbReference type="Proteomes" id="UP001596492">
    <property type="component" value="Unassembled WGS sequence"/>
</dbReference>
<sequence>MLKMTGLKACDTCRKAQKWLQENNIDFEYRDVKKDGVPEDDLKRYVDSLGWEKVINKSSTTWRGLDVSKKENLDPSSAVKLLMENPSLMKRPLFEFENQFLLGFKEEQMKVLQTLA</sequence>
<evidence type="ECO:0000313" key="3">
    <source>
        <dbReference type="EMBL" id="MFC7292339.1"/>
    </source>
</evidence>
<comment type="similarity">
    <text evidence="1 2">Belongs to the ArsC family.</text>
</comment>
<dbReference type="InterPro" id="IPR036249">
    <property type="entry name" value="Thioredoxin-like_sf"/>
</dbReference>
<proteinExistence type="inferred from homology"/>
<reference evidence="4" key="1">
    <citation type="journal article" date="2019" name="Int. J. Syst. Evol. Microbiol.">
        <title>The Global Catalogue of Microorganisms (GCM) 10K type strain sequencing project: providing services to taxonomists for standard genome sequencing and annotation.</title>
        <authorList>
            <consortium name="The Broad Institute Genomics Platform"/>
            <consortium name="The Broad Institute Genome Sequencing Center for Infectious Disease"/>
            <person name="Wu L."/>
            <person name="Ma J."/>
        </authorList>
    </citation>
    <scope>NUCLEOTIDE SEQUENCE [LARGE SCALE GENOMIC DNA]</scope>
    <source>
        <strain evidence="4">CCUG 51308</strain>
    </source>
</reference>
<dbReference type="Pfam" id="PF03960">
    <property type="entry name" value="ArsC"/>
    <property type="match status" value="1"/>
</dbReference>
<comment type="caution">
    <text evidence="3">The sequence shown here is derived from an EMBL/GenBank/DDBJ whole genome shotgun (WGS) entry which is preliminary data.</text>
</comment>
<gene>
    <name evidence="3" type="ORF">ACFQS8_11975</name>
</gene>
<evidence type="ECO:0000256" key="2">
    <source>
        <dbReference type="PROSITE-ProRule" id="PRU01282"/>
    </source>
</evidence>
<dbReference type="InterPro" id="IPR006660">
    <property type="entry name" value="Arsenate_reductase-like"/>
</dbReference>
<dbReference type="NCBIfam" id="TIGR01617">
    <property type="entry name" value="arsC_related"/>
    <property type="match status" value="1"/>
</dbReference>
<protein>
    <submittedName>
        <fullName evidence="3">Spx/MgsR family RNA polymerase-binding regulatory protein</fullName>
    </submittedName>
</protein>
<organism evidence="3 4">
    <name type="scientific">Hirschia litorea</name>
    <dbReference type="NCBI Taxonomy" id="1199156"/>
    <lineage>
        <taxon>Bacteria</taxon>
        <taxon>Pseudomonadati</taxon>
        <taxon>Pseudomonadota</taxon>
        <taxon>Alphaproteobacteria</taxon>
        <taxon>Hyphomonadales</taxon>
        <taxon>Hyphomonadaceae</taxon>
        <taxon>Hirschia</taxon>
    </lineage>
</organism>
<dbReference type="SUPFAM" id="SSF52833">
    <property type="entry name" value="Thioredoxin-like"/>
    <property type="match status" value="1"/>
</dbReference>